<dbReference type="Proteomes" id="UP000270185">
    <property type="component" value="Chromosome"/>
</dbReference>
<reference evidence="3" key="1">
    <citation type="submission" date="2018-11" db="EMBL/GenBank/DDBJ databases">
        <title>Proposal to divide the Flavobacteriaceae and reorganize its genera based on Amino Acid Identity values calculated from whole genome sequences.</title>
        <authorList>
            <person name="Nicholson A.C."/>
            <person name="Gulvik C.A."/>
            <person name="Whitney A.M."/>
            <person name="Humrighouse B.W."/>
            <person name="Bell M."/>
            <person name="Holmes B."/>
            <person name="Steigerwalt A.G."/>
            <person name="Villarma A."/>
            <person name="Sheth M."/>
            <person name="Batra D."/>
            <person name="Pryor J."/>
            <person name="Bernardet J.-F."/>
            <person name="Hugo C."/>
            <person name="Kampfer P."/>
            <person name="Newman J.D."/>
            <person name="McQuiston J.R."/>
        </authorList>
    </citation>
    <scope>NUCLEOTIDE SEQUENCE [LARGE SCALE GENOMIC DNA]</scope>
    <source>
        <strain evidence="3">G0081</strain>
    </source>
</reference>
<sequence length="162" mass="17911">MKTKYIFALIMMTFLSGISQAQLTVHKMVHVGYVYQNQSFAELGGRLLFLNNDDVIYRLGVAGMMGNANGKFAVMPKVQGDILLNFQRNVDLYHSFYFLAGAEATTKYIAPKAGVTLFGLLDLTGGYAFPIDNEGINGKKLKGLNINFTLNLPIVLIHDLLN</sequence>
<evidence type="ECO:0000313" key="3">
    <source>
        <dbReference type="Proteomes" id="UP000270185"/>
    </source>
</evidence>
<proteinExistence type="predicted"/>
<accession>A0A3G8XML1</accession>
<evidence type="ECO:0008006" key="4">
    <source>
        <dbReference type="Google" id="ProtNLM"/>
    </source>
</evidence>
<dbReference type="AlphaFoldDB" id="A0A3G8XML1"/>
<keyword evidence="3" id="KW-1185">Reference proteome</keyword>
<dbReference type="KEGG" id="ccas:EIB73_11560"/>
<dbReference type="RefSeq" id="WP_125025423.1">
    <property type="nucleotide sequence ID" value="NZ_CP034159.1"/>
</dbReference>
<name>A0A3G8XML1_9FLAO</name>
<dbReference type="OrthoDB" id="1450938at2"/>
<feature type="chain" id="PRO_5018215398" description="Outer membrane protein beta-barrel domain-containing protein" evidence="1">
    <location>
        <begin position="22"/>
        <end position="162"/>
    </location>
</feature>
<keyword evidence="1" id="KW-0732">Signal</keyword>
<dbReference type="EMBL" id="CP034159">
    <property type="protein sequence ID" value="AZI33783.1"/>
    <property type="molecule type" value="Genomic_DNA"/>
</dbReference>
<evidence type="ECO:0000256" key="1">
    <source>
        <dbReference type="SAM" id="SignalP"/>
    </source>
</evidence>
<evidence type="ECO:0000313" key="2">
    <source>
        <dbReference type="EMBL" id="AZI33783.1"/>
    </source>
</evidence>
<gene>
    <name evidence="2" type="ORF">EIB73_11560</name>
</gene>
<protein>
    <recommendedName>
        <fullName evidence="4">Outer membrane protein beta-barrel domain-containing protein</fullName>
    </recommendedName>
</protein>
<feature type="signal peptide" evidence="1">
    <location>
        <begin position="1"/>
        <end position="21"/>
    </location>
</feature>
<organism evidence="2 3">
    <name type="scientific">Kaistella carnis</name>
    <dbReference type="NCBI Taxonomy" id="1241979"/>
    <lineage>
        <taxon>Bacteria</taxon>
        <taxon>Pseudomonadati</taxon>
        <taxon>Bacteroidota</taxon>
        <taxon>Flavobacteriia</taxon>
        <taxon>Flavobacteriales</taxon>
        <taxon>Weeksellaceae</taxon>
        <taxon>Chryseobacterium group</taxon>
        <taxon>Kaistella</taxon>
    </lineage>
</organism>